<dbReference type="GO" id="GO:0005737">
    <property type="term" value="C:cytoplasm"/>
    <property type="evidence" value="ECO:0007669"/>
    <property type="project" value="UniProtKB-SubCell"/>
</dbReference>
<proteinExistence type="predicted"/>
<keyword evidence="4" id="KW-0808">Transferase</keyword>
<evidence type="ECO:0000256" key="3">
    <source>
        <dbReference type="ARBA" id="ARBA00022603"/>
    </source>
</evidence>
<dbReference type="OrthoDB" id="206354at2759"/>
<dbReference type="Pfam" id="PF10551">
    <property type="entry name" value="MULE"/>
    <property type="match status" value="1"/>
</dbReference>
<evidence type="ECO:0000313" key="9">
    <source>
        <dbReference type="Proteomes" id="UP000626092"/>
    </source>
</evidence>
<evidence type="ECO:0000259" key="7">
    <source>
        <dbReference type="Pfam" id="PF10551"/>
    </source>
</evidence>
<dbReference type="InterPro" id="IPR004330">
    <property type="entry name" value="FAR1_DNA_bnd_dom"/>
</dbReference>
<gene>
    <name evidence="8" type="ORF">RHSIM_Rhsim03G0056100</name>
</gene>
<reference evidence="8" key="1">
    <citation type="submission" date="2019-11" db="EMBL/GenBank/DDBJ databases">
        <authorList>
            <person name="Liu Y."/>
            <person name="Hou J."/>
            <person name="Li T.-Q."/>
            <person name="Guan C.-H."/>
            <person name="Wu X."/>
            <person name="Wu H.-Z."/>
            <person name="Ling F."/>
            <person name="Zhang R."/>
            <person name="Shi X.-G."/>
            <person name="Ren J.-P."/>
            <person name="Chen E.-F."/>
            <person name="Sun J.-M."/>
        </authorList>
    </citation>
    <scope>NUCLEOTIDE SEQUENCE</scope>
    <source>
        <strain evidence="8">Adult_tree_wgs_1</strain>
        <tissue evidence="8">Leaves</tissue>
    </source>
</reference>
<evidence type="ECO:0000313" key="8">
    <source>
        <dbReference type="EMBL" id="KAF7148162.1"/>
    </source>
</evidence>
<dbReference type="Proteomes" id="UP000626092">
    <property type="component" value="Unassembled WGS sequence"/>
</dbReference>
<evidence type="ECO:0000256" key="4">
    <source>
        <dbReference type="ARBA" id="ARBA00022679"/>
    </source>
</evidence>
<evidence type="ECO:0000256" key="5">
    <source>
        <dbReference type="SAM" id="MobiDB-lite"/>
    </source>
</evidence>
<keyword evidence="9" id="KW-1185">Reference proteome</keyword>
<dbReference type="InterPro" id="IPR041370">
    <property type="entry name" value="Mlase_EEF1AKMT1/ZCCHC4"/>
</dbReference>
<dbReference type="PANTHER" id="PTHR47718">
    <property type="entry name" value="OS01G0519700 PROTEIN"/>
    <property type="match status" value="1"/>
</dbReference>
<dbReference type="GO" id="GO:0008168">
    <property type="term" value="F:methyltransferase activity"/>
    <property type="evidence" value="ECO:0007669"/>
    <property type="project" value="UniProtKB-KW"/>
</dbReference>
<evidence type="ECO:0008006" key="10">
    <source>
        <dbReference type="Google" id="ProtNLM"/>
    </source>
</evidence>
<organism evidence="8 9">
    <name type="scientific">Rhododendron simsii</name>
    <name type="common">Sims's rhododendron</name>
    <dbReference type="NCBI Taxonomy" id="118357"/>
    <lineage>
        <taxon>Eukaryota</taxon>
        <taxon>Viridiplantae</taxon>
        <taxon>Streptophyta</taxon>
        <taxon>Embryophyta</taxon>
        <taxon>Tracheophyta</taxon>
        <taxon>Spermatophyta</taxon>
        <taxon>Magnoliopsida</taxon>
        <taxon>eudicotyledons</taxon>
        <taxon>Gunneridae</taxon>
        <taxon>Pentapetalae</taxon>
        <taxon>asterids</taxon>
        <taxon>Ericales</taxon>
        <taxon>Ericaceae</taxon>
        <taxon>Ericoideae</taxon>
        <taxon>Rhodoreae</taxon>
        <taxon>Rhododendron</taxon>
    </lineage>
</organism>
<evidence type="ECO:0000256" key="2">
    <source>
        <dbReference type="ARBA" id="ARBA00022490"/>
    </source>
</evidence>
<keyword evidence="3" id="KW-0489">Methyltransferase</keyword>
<protein>
    <recommendedName>
        <fullName evidence="10">Protein FAR1-RELATED SEQUENCE</fullName>
    </recommendedName>
</protein>
<accession>A0A834H4J2</accession>
<comment type="subcellular location">
    <subcellularLocation>
        <location evidence="1">Cytoplasm</location>
    </subcellularLocation>
</comment>
<name>A0A834H4J2_RHOSS</name>
<feature type="region of interest" description="Disordered" evidence="5">
    <location>
        <begin position="1"/>
        <end position="21"/>
    </location>
</feature>
<sequence>MEEVGDETGPHSSLTERIDDDRPTLSAQALEALREFLGEQNRALLTADNDGGGGSNGVTSSSEVALLAEDWRLSQFWYDPETAETVAREVLSLCGSVEFPSVACIACPTLYAYLKMDDNVQRNGKNVVIDICDHSNNDDGNDEKRLDELTEEEVYQMTFNMHEDGETFYNAYAKVNGFSIRNYNMHKDNAGIVKSRKWVCSKEGYRDTKYLEREDRIRGPQALTRVGCPAVFSVTLERSSGKYLVNNFVSVHNHSMIGPCGVPFLCSHRKVSSSDKALANTMHKVGIKTSHIMDFAAQQSGGYESVGYTQKDLYNHFTAQRNIEVTDGDAEGALAYLCTKAENDPLFYYKYDVDEQNRLNNLFWRDVICRTDYMCFGDVLIFDSTYRTNAYRKPLVILAGVNSHFQTEIFDCALLTTETVETYTWVLERFLDSMDHKKPVSVMTDGDKAMRRAIKTVLPDVNHPYDLSHENGAYERNSLLFDLAKVDKNSEILPPT</sequence>
<feature type="domain" description="FAR1" evidence="6">
    <location>
        <begin position="167"/>
        <end position="256"/>
    </location>
</feature>
<keyword evidence="2" id="KW-0963">Cytoplasm</keyword>
<dbReference type="Pfam" id="PF03101">
    <property type="entry name" value="FAR1"/>
    <property type="match status" value="1"/>
</dbReference>
<dbReference type="AlphaFoldDB" id="A0A834H4J2"/>
<dbReference type="InterPro" id="IPR018289">
    <property type="entry name" value="MULE_transposase_dom"/>
</dbReference>
<feature type="domain" description="MULE transposase" evidence="7">
    <location>
        <begin position="379"/>
        <end position="468"/>
    </location>
</feature>
<dbReference type="PANTHER" id="PTHR47718:SF15">
    <property type="entry name" value="PROTEIN FAR1-RELATED SEQUENCE 5-LIKE"/>
    <property type="match status" value="1"/>
</dbReference>
<dbReference type="EMBL" id="WJXA01000003">
    <property type="protein sequence ID" value="KAF7148162.1"/>
    <property type="molecule type" value="Genomic_DNA"/>
</dbReference>
<comment type="caution">
    <text evidence="8">The sequence shown here is derived from an EMBL/GenBank/DDBJ whole genome shotgun (WGS) entry which is preliminary data.</text>
</comment>
<dbReference type="Pfam" id="PF10237">
    <property type="entry name" value="N6-adenineMlase"/>
    <property type="match status" value="1"/>
</dbReference>
<dbReference type="GO" id="GO:0032259">
    <property type="term" value="P:methylation"/>
    <property type="evidence" value="ECO:0007669"/>
    <property type="project" value="UniProtKB-KW"/>
</dbReference>
<evidence type="ECO:0000256" key="1">
    <source>
        <dbReference type="ARBA" id="ARBA00004496"/>
    </source>
</evidence>
<evidence type="ECO:0000259" key="6">
    <source>
        <dbReference type="Pfam" id="PF03101"/>
    </source>
</evidence>